<dbReference type="SUPFAM" id="SSF48726">
    <property type="entry name" value="Immunoglobulin"/>
    <property type="match status" value="1"/>
</dbReference>
<keyword evidence="3" id="KW-1185">Reference proteome</keyword>
<name>A0AAV2ZWU7_PYXAD</name>
<dbReference type="InterPro" id="IPR050150">
    <property type="entry name" value="IgV_Light_Chain"/>
</dbReference>
<evidence type="ECO:0000259" key="1">
    <source>
        <dbReference type="PROSITE" id="PS50835"/>
    </source>
</evidence>
<evidence type="ECO:0000313" key="3">
    <source>
        <dbReference type="Proteomes" id="UP001181693"/>
    </source>
</evidence>
<dbReference type="PROSITE" id="PS50835">
    <property type="entry name" value="IG_LIKE"/>
    <property type="match status" value="1"/>
</dbReference>
<dbReference type="SMART" id="SM00406">
    <property type="entry name" value="IGv"/>
    <property type="match status" value="1"/>
</dbReference>
<dbReference type="InterPro" id="IPR036179">
    <property type="entry name" value="Ig-like_dom_sf"/>
</dbReference>
<dbReference type="Proteomes" id="UP001181693">
    <property type="component" value="Unassembled WGS sequence"/>
</dbReference>
<dbReference type="Gene3D" id="2.60.40.10">
    <property type="entry name" value="Immunoglobulins"/>
    <property type="match status" value="1"/>
</dbReference>
<reference evidence="2" key="1">
    <citation type="thesis" date="2020" institute="ProQuest LLC" country="789 East Eisenhower Parkway, Ann Arbor, MI, USA">
        <title>Comparative Genomics and Chromosome Evolution.</title>
        <authorList>
            <person name="Mudd A.B."/>
        </authorList>
    </citation>
    <scope>NUCLEOTIDE SEQUENCE</scope>
    <source>
        <strain evidence="2">1538</strain>
        <tissue evidence="2">Blood</tissue>
    </source>
</reference>
<organism evidence="2 3">
    <name type="scientific">Pyxicephalus adspersus</name>
    <name type="common">African bullfrog</name>
    <dbReference type="NCBI Taxonomy" id="30357"/>
    <lineage>
        <taxon>Eukaryota</taxon>
        <taxon>Metazoa</taxon>
        <taxon>Chordata</taxon>
        <taxon>Craniata</taxon>
        <taxon>Vertebrata</taxon>
        <taxon>Euteleostomi</taxon>
        <taxon>Amphibia</taxon>
        <taxon>Batrachia</taxon>
        <taxon>Anura</taxon>
        <taxon>Neobatrachia</taxon>
        <taxon>Ranoidea</taxon>
        <taxon>Pyxicephalidae</taxon>
        <taxon>Pyxicephalinae</taxon>
        <taxon>Pyxicephalus</taxon>
    </lineage>
</organism>
<protein>
    <recommendedName>
        <fullName evidence="1">Ig-like domain-containing protein</fullName>
    </recommendedName>
</protein>
<gene>
    <name evidence="2" type="ORF">GDO54_014010</name>
</gene>
<comment type="caution">
    <text evidence="2">The sequence shown here is derived from an EMBL/GenBank/DDBJ whole genome shotgun (WGS) entry which is preliminary data.</text>
</comment>
<dbReference type="InterPro" id="IPR013783">
    <property type="entry name" value="Ig-like_fold"/>
</dbReference>
<dbReference type="InterPro" id="IPR013106">
    <property type="entry name" value="Ig_V-set"/>
</dbReference>
<feature type="domain" description="Ig-like" evidence="1">
    <location>
        <begin position="1"/>
        <end position="94"/>
    </location>
</feature>
<proteinExistence type="predicted"/>
<dbReference type="PANTHER" id="PTHR23267">
    <property type="entry name" value="IMMUNOGLOBULIN LIGHT CHAIN"/>
    <property type="match status" value="1"/>
</dbReference>
<evidence type="ECO:0000313" key="2">
    <source>
        <dbReference type="EMBL" id="DBA23054.1"/>
    </source>
</evidence>
<dbReference type="EMBL" id="DYDO01000006">
    <property type="protein sequence ID" value="DBA23054.1"/>
    <property type="molecule type" value="Genomic_DNA"/>
</dbReference>
<accession>A0AAV2ZWU7</accession>
<dbReference type="InterPro" id="IPR007110">
    <property type="entry name" value="Ig-like_dom"/>
</dbReference>
<dbReference type="Pfam" id="PF07686">
    <property type="entry name" value="V-set"/>
    <property type="match status" value="1"/>
</dbReference>
<sequence length="94" mass="9759">MSVSVGGNVRLSCHLGGGSVTGSNYPGWVHQIPGTKPRGAVGSYGTDNQNYKPVSPRYAGSITGGSAVLTITNVQPEDEGIFYCILWTGSARTV</sequence>
<dbReference type="AlphaFoldDB" id="A0AAV2ZWU7"/>